<comment type="caution">
    <text evidence="1">The sequence shown here is derived from an EMBL/GenBank/DDBJ whole genome shotgun (WGS) entry which is preliminary data.</text>
</comment>
<accession>A0A7W6FQW3</accession>
<evidence type="ECO:0000313" key="2">
    <source>
        <dbReference type="Proteomes" id="UP000571950"/>
    </source>
</evidence>
<keyword evidence="2" id="KW-1185">Reference proteome</keyword>
<dbReference type="EMBL" id="JACIDT010000012">
    <property type="protein sequence ID" value="MBB3927536.1"/>
    <property type="molecule type" value="Genomic_DNA"/>
</dbReference>
<dbReference type="AlphaFoldDB" id="A0A7W6FQW3"/>
<evidence type="ECO:0000313" key="1">
    <source>
        <dbReference type="EMBL" id="MBB3927536.1"/>
    </source>
</evidence>
<name>A0A7W6FQW3_9SPHN</name>
<protein>
    <submittedName>
        <fullName evidence="1">Uncharacterized protein</fullName>
    </submittedName>
</protein>
<sequence>MVGARELIERNGPLLFGAMEKAVGAPPHKARALREAKTAAEKHFVMTSA</sequence>
<reference evidence="1 2" key="1">
    <citation type="submission" date="2020-08" db="EMBL/GenBank/DDBJ databases">
        <title>Genomic Encyclopedia of Type Strains, Phase IV (KMG-IV): sequencing the most valuable type-strain genomes for metagenomic binning, comparative biology and taxonomic classification.</title>
        <authorList>
            <person name="Goeker M."/>
        </authorList>
    </citation>
    <scope>NUCLEOTIDE SEQUENCE [LARGE SCALE GENOMIC DNA]</scope>
    <source>
        <strain evidence="1 2">DSM 26189</strain>
    </source>
</reference>
<proteinExistence type="predicted"/>
<dbReference type="Proteomes" id="UP000571950">
    <property type="component" value="Unassembled WGS sequence"/>
</dbReference>
<gene>
    <name evidence="1" type="ORF">GGR43_003267</name>
</gene>
<dbReference type="RefSeq" id="WP_188073027.1">
    <property type="nucleotide sequence ID" value="NZ_BSPS01000061.1"/>
</dbReference>
<organism evidence="1 2">
    <name type="scientific">Sphingobium jiangsuense</name>
    <dbReference type="NCBI Taxonomy" id="870476"/>
    <lineage>
        <taxon>Bacteria</taxon>
        <taxon>Pseudomonadati</taxon>
        <taxon>Pseudomonadota</taxon>
        <taxon>Alphaproteobacteria</taxon>
        <taxon>Sphingomonadales</taxon>
        <taxon>Sphingomonadaceae</taxon>
        <taxon>Sphingobium</taxon>
    </lineage>
</organism>